<organism evidence="4 5">
    <name type="scientific">Pseudomonas mandelii JR-1</name>
    <dbReference type="NCBI Taxonomy" id="1147786"/>
    <lineage>
        <taxon>Bacteria</taxon>
        <taxon>Pseudomonadati</taxon>
        <taxon>Pseudomonadota</taxon>
        <taxon>Gammaproteobacteria</taxon>
        <taxon>Pseudomonadales</taxon>
        <taxon>Pseudomonadaceae</taxon>
        <taxon>Pseudomonas</taxon>
    </lineage>
</organism>
<reference evidence="4 5" key="1">
    <citation type="journal article" date="2012" name="J. Bacteriol.">
        <title>Genome sequence of cold-adapted Pseudomonas mandelii strain JR-1.</title>
        <authorList>
            <person name="Jang S.H."/>
            <person name="Kim J."/>
            <person name="Kim J."/>
            <person name="Hong S."/>
            <person name="Lee C."/>
        </authorList>
    </citation>
    <scope>NUCLEOTIDE SEQUENCE [LARGE SCALE GENOMIC DNA]</scope>
    <source>
        <strain evidence="4 5">JR-1</strain>
    </source>
</reference>
<evidence type="ECO:0000256" key="1">
    <source>
        <dbReference type="ARBA" id="ARBA00004275"/>
    </source>
</evidence>
<evidence type="ECO:0000313" key="4">
    <source>
        <dbReference type="EMBL" id="AHZ68462.1"/>
    </source>
</evidence>
<dbReference type="PANTHER" id="PTHR43684">
    <property type="match status" value="1"/>
</dbReference>
<evidence type="ECO:0000256" key="2">
    <source>
        <dbReference type="ARBA" id="ARBA00023140"/>
    </source>
</evidence>
<dbReference type="KEGG" id="pman:OU5_1383"/>
<sequence length="271" mass="29533">MPFIAITQGTYMNDLIKQERNEGVLTLTFDRPDKLNALNNRMYTQLADLLLAADEDAEIGVIIVTGGDTCFTSGNDLADFLQHPPTDLDSPAFRLMRVVIHLQKPLIAAVCGAAIGIGTTLLLHCDQVLVTRNARLRMPFVNLGLCPEFGASLLLPRLLGHARAARLLLWGDSLDGAAAVACGLANELFDDGPQCLAAAERMARRLLALPQESLRQTRQLLKQTSMPELQATIRQENLLFIKRLTTPEAQAALNALVNRSTEKNPSTGKPS</sequence>
<protein>
    <submittedName>
        <fullName evidence="4">Enoyl-CoA hydratase/isomerase</fullName>
    </submittedName>
</protein>
<dbReference type="SUPFAM" id="SSF52096">
    <property type="entry name" value="ClpP/crotonase"/>
    <property type="match status" value="1"/>
</dbReference>
<dbReference type="PANTHER" id="PTHR43684:SF1">
    <property type="entry name" value="ENOYL-COA DELTA ISOMERASE 2"/>
    <property type="match status" value="1"/>
</dbReference>
<accession>A0A024E6L8</accession>
<proteinExistence type="predicted"/>
<comment type="subcellular location">
    <subcellularLocation>
        <location evidence="1">Peroxisome</location>
    </subcellularLocation>
</comment>
<dbReference type="CDD" id="cd06558">
    <property type="entry name" value="crotonase-like"/>
    <property type="match status" value="1"/>
</dbReference>
<dbReference type="InterPro" id="IPR029045">
    <property type="entry name" value="ClpP/crotonase-like_dom_sf"/>
</dbReference>
<dbReference type="AlphaFoldDB" id="A0A024E6L8"/>
<gene>
    <name evidence="4" type="ORF">OU5_1383</name>
</gene>
<dbReference type="EMBL" id="CP005960">
    <property type="protein sequence ID" value="AHZ68462.1"/>
    <property type="molecule type" value="Genomic_DNA"/>
</dbReference>
<dbReference type="Pfam" id="PF00378">
    <property type="entry name" value="ECH_1"/>
    <property type="match status" value="1"/>
</dbReference>
<evidence type="ECO:0000256" key="3">
    <source>
        <dbReference type="ARBA" id="ARBA00023235"/>
    </source>
</evidence>
<dbReference type="InterPro" id="IPR051053">
    <property type="entry name" value="ECH/Chromodomain_protein"/>
</dbReference>
<dbReference type="Gene3D" id="3.90.226.10">
    <property type="entry name" value="2-enoyl-CoA Hydratase, Chain A, domain 1"/>
    <property type="match status" value="1"/>
</dbReference>
<dbReference type="GO" id="GO:0004165">
    <property type="term" value="F:delta(3)-delta(2)-enoyl-CoA isomerase activity"/>
    <property type="evidence" value="ECO:0007669"/>
    <property type="project" value="UniProtKB-ARBA"/>
</dbReference>
<dbReference type="InterPro" id="IPR001753">
    <property type="entry name" value="Enoyl-CoA_hydra/iso"/>
</dbReference>
<name>A0A024E6L8_9PSED</name>
<dbReference type="HOGENOM" id="CLU_009834_7_2_6"/>
<dbReference type="Proteomes" id="UP000026913">
    <property type="component" value="Chromosome"/>
</dbReference>
<keyword evidence="3 4" id="KW-0413">Isomerase</keyword>
<evidence type="ECO:0000313" key="5">
    <source>
        <dbReference type="Proteomes" id="UP000026913"/>
    </source>
</evidence>
<keyword evidence="2" id="KW-0576">Peroxisome</keyword>